<organism evidence="1 2">
    <name type="scientific">Sphingomonas morindae</name>
    <dbReference type="NCBI Taxonomy" id="1541170"/>
    <lineage>
        <taxon>Bacteria</taxon>
        <taxon>Pseudomonadati</taxon>
        <taxon>Pseudomonadota</taxon>
        <taxon>Alphaproteobacteria</taxon>
        <taxon>Sphingomonadales</taxon>
        <taxon>Sphingomonadaceae</taxon>
        <taxon>Sphingomonas</taxon>
    </lineage>
</organism>
<gene>
    <name evidence="1" type="ORF">LHA26_15825</name>
</gene>
<evidence type="ECO:0000313" key="1">
    <source>
        <dbReference type="EMBL" id="USI72721.1"/>
    </source>
</evidence>
<reference evidence="1" key="1">
    <citation type="journal article" date="2022" name="Toxins">
        <title>Genomic Analysis of Sphingopyxis sp. USTB-05 for Biodegrading Cyanobacterial Hepatotoxins.</title>
        <authorList>
            <person name="Liu C."/>
            <person name="Xu Q."/>
            <person name="Zhao Z."/>
            <person name="Zhang H."/>
            <person name="Liu X."/>
            <person name="Yin C."/>
            <person name="Liu Y."/>
            <person name="Yan H."/>
        </authorList>
    </citation>
    <scope>NUCLEOTIDE SEQUENCE</scope>
    <source>
        <strain evidence="1">NBD5</strain>
    </source>
</reference>
<dbReference type="Pfam" id="PF05489">
    <property type="entry name" value="Phage_tail_X"/>
    <property type="match status" value="1"/>
</dbReference>
<accession>A0ABY4X739</accession>
<protein>
    <submittedName>
        <fullName evidence="1">Tail protein X</fullName>
    </submittedName>
</protein>
<dbReference type="RefSeq" id="WP_252166529.1">
    <property type="nucleotide sequence ID" value="NZ_CP084930.1"/>
</dbReference>
<evidence type="ECO:0000313" key="2">
    <source>
        <dbReference type="Proteomes" id="UP001056937"/>
    </source>
</evidence>
<dbReference type="EMBL" id="CP084930">
    <property type="protein sequence ID" value="USI72721.1"/>
    <property type="molecule type" value="Genomic_DNA"/>
</dbReference>
<name>A0ABY4X739_9SPHN</name>
<dbReference type="InterPro" id="IPR008861">
    <property type="entry name" value="GpX-like"/>
</dbReference>
<dbReference type="Proteomes" id="UP001056937">
    <property type="component" value="Chromosome 1"/>
</dbReference>
<sequence>MAAGDTLVARQGDTLDLLIWRERGLGAADIAGVLARNPGLAGLGAVLPIGAPVILPDTPPAARSVPLVNLWD</sequence>
<keyword evidence="2" id="KW-1185">Reference proteome</keyword>
<proteinExistence type="predicted"/>